<dbReference type="GO" id="GO:0051896">
    <property type="term" value="P:regulation of phosphatidylinositol 3-kinase/protein kinase B signal transduction"/>
    <property type="evidence" value="ECO:0007669"/>
    <property type="project" value="TreeGrafter"/>
</dbReference>
<dbReference type="Pfam" id="PF10409">
    <property type="entry name" value="PTEN_C2"/>
    <property type="match status" value="1"/>
</dbReference>
<dbReference type="PANTHER" id="PTHR12305:SF81">
    <property type="entry name" value="PHOSPHATIDYLINOSITOL 3,4,5-TRISPHOSPHATE 3-PHOSPHATASE AND DUAL-SPECIFICITY PROTEIN PHOSPHATASE PTEN"/>
    <property type="match status" value="1"/>
</dbReference>
<keyword evidence="6" id="KW-0904">Protein phosphatase</keyword>
<keyword evidence="5" id="KW-0378">Hydrolase</keyword>
<gene>
    <name evidence="12" type="ORF">X798_01800</name>
</gene>
<dbReference type="PROSITE" id="PS51181">
    <property type="entry name" value="PPASE_TENSIN"/>
    <property type="match status" value="1"/>
</dbReference>
<feature type="compositionally biased region" description="Low complexity" evidence="9">
    <location>
        <begin position="19"/>
        <end position="28"/>
    </location>
</feature>
<keyword evidence="4" id="KW-0963">Cytoplasm</keyword>
<evidence type="ECO:0000256" key="8">
    <source>
        <dbReference type="ARBA" id="ARBA00023273"/>
    </source>
</evidence>
<dbReference type="PROSITE" id="PS50056">
    <property type="entry name" value="TYR_PHOSPHATASE_2"/>
    <property type="match status" value="1"/>
</dbReference>
<dbReference type="InterPro" id="IPR029021">
    <property type="entry name" value="Prot-tyrosine_phosphatase-like"/>
</dbReference>
<evidence type="ECO:0000256" key="6">
    <source>
        <dbReference type="ARBA" id="ARBA00022912"/>
    </source>
</evidence>
<evidence type="ECO:0000256" key="3">
    <source>
        <dbReference type="ARBA" id="ARBA00007881"/>
    </source>
</evidence>
<dbReference type="InterPro" id="IPR045101">
    <property type="entry name" value="PTP_PTEN"/>
</dbReference>
<dbReference type="InterPro" id="IPR029023">
    <property type="entry name" value="Tensin_phosphatase"/>
</dbReference>
<dbReference type="GO" id="GO:0043005">
    <property type="term" value="C:neuron projection"/>
    <property type="evidence" value="ECO:0007669"/>
    <property type="project" value="UniProtKB-SubCell"/>
</dbReference>
<dbReference type="Gene3D" id="2.60.40.1110">
    <property type="match status" value="1"/>
</dbReference>
<dbReference type="CDD" id="cd14509">
    <property type="entry name" value="PTP_PTEN"/>
    <property type="match status" value="1"/>
</dbReference>
<feature type="region of interest" description="Disordered" evidence="9">
    <location>
        <begin position="642"/>
        <end position="667"/>
    </location>
</feature>
<sequence>MSCVEHEVLPDGSSDILADGSSNGGSNDSSHRMGAAITEPMAIASTSAGSSAFLTMPETGTPPLASSLPSTVCVTSKTSDVICNPWRNLVSQNRRRYKKDNFDLDLTYITDRIIAMGFPAIDQEKIYRNSMEATVAFLERYHADHYMVFNLRGRHAYDPSYFHNRVMVFEMDDHHPPRLELMAPFCRAVHDYLAADEQNVVAVHCKAGKGRTGVMICAYLVYINFYCSPRQNMDYYSIVRTVNNKGVTIPSQRRYVYYFSHLRKRNLNYMPLCCELIGVYFERPPRLNGILFDGAYRLRVANGDVDVFIPGPLRLSGRDFDEEEALWNQYPCSIGDDQFNPYDPQPGKDCISSSLVARRCYGWSVPAKKRVFIEGDVRIDFYAKKWFKGLGWTLKDREKLGHVWFNTMFTCPGYCGGVYVHGDEAYPYPKDGISPQWNIDSPPGLEKHCPLRCLPLIYPEQLGRQPPRKEIMTLLRDAHIKHLIGDKYKKNLHSIPSGDTIPRSPEVRLDCGGPMCLMRRPYEHVLTFSVLEVDRAFKHDKMNKGLKIYVVVRCVDVDNKDDVELAKKCIENMYAAQAKIDAARTEEMRKKSGQSKFESLSDSTSSHSSSSYSADAISDQPWRSDPRLQNANLRKYFFRQRADSKSVHPPSNYRCMPKKADSPSSDLWETGLTNHVGDGSLAEKEVTMKKQIQNTDIENAKEDFMATQDREWLEESSESED</sequence>
<keyword evidence="8" id="KW-0966">Cell projection</keyword>
<evidence type="ECO:0000256" key="2">
    <source>
        <dbReference type="ARBA" id="ARBA00004496"/>
    </source>
</evidence>
<feature type="compositionally biased region" description="Low complexity" evidence="9">
    <location>
        <begin position="600"/>
        <end position="619"/>
    </location>
</feature>
<name>A0A238C0S3_9BILA</name>
<comment type="similarity">
    <text evidence="3">Belongs to the PTEN phosphatase protein family.</text>
</comment>
<dbReference type="AlphaFoldDB" id="A0A238C0S3"/>
<dbReference type="InterPro" id="IPR016130">
    <property type="entry name" value="Tyr_Pase_AS"/>
</dbReference>
<dbReference type="GO" id="GO:0050793">
    <property type="term" value="P:regulation of developmental process"/>
    <property type="evidence" value="ECO:0007669"/>
    <property type="project" value="UniProtKB-ARBA"/>
</dbReference>
<dbReference type="InterPro" id="IPR003595">
    <property type="entry name" value="Tyr_Pase_cat"/>
</dbReference>
<dbReference type="GO" id="GO:0005829">
    <property type="term" value="C:cytosol"/>
    <property type="evidence" value="ECO:0007669"/>
    <property type="project" value="TreeGrafter"/>
</dbReference>
<dbReference type="SMART" id="SM01326">
    <property type="entry name" value="PTEN_C2"/>
    <property type="match status" value="1"/>
</dbReference>
<feature type="domain" description="Phosphatase tensin-type" evidence="11">
    <location>
        <begin position="95"/>
        <end position="266"/>
    </location>
</feature>
<feature type="region of interest" description="Disordered" evidence="9">
    <location>
        <begin position="1"/>
        <end position="32"/>
    </location>
</feature>
<dbReference type="GO" id="GO:0043491">
    <property type="term" value="P:phosphatidylinositol 3-kinase/protein kinase B signal transduction"/>
    <property type="evidence" value="ECO:0007669"/>
    <property type="project" value="TreeGrafter"/>
</dbReference>
<evidence type="ECO:0000256" key="1">
    <source>
        <dbReference type="ARBA" id="ARBA00004487"/>
    </source>
</evidence>
<evidence type="ECO:0000256" key="4">
    <source>
        <dbReference type="ARBA" id="ARBA00022490"/>
    </source>
</evidence>
<dbReference type="GO" id="GO:0046856">
    <property type="term" value="P:phosphatidylinositol dephosphorylation"/>
    <property type="evidence" value="ECO:0007669"/>
    <property type="project" value="TreeGrafter"/>
</dbReference>
<dbReference type="PANTHER" id="PTHR12305">
    <property type="entry name" value="PHOSPHATASE WITH HOMOLOGY TO TENSIN"/>
    <property type="match status" value="1"/>
</dbReference>
<dbReference type="GO" id="GO:0048870">
    <property type="term" value="P:cell motility"/>
    <property type="evidence" value="ECO:0007669"/>
    <property type="project" value="TreeGrafter"/>
</dbReference>
<dbReference type="EMBL" id="KZ269982">
    <property type="protein sequence ID" value="OZC10974.1"/>
    <property type="molecule type" value="Genomic_DNA"/>
</dbReference>
<evidence type="ECO:0000259" key="11">
    <source>
        <dbReference type="PROSITE" id="PS51181"/>
    </source>
</evidence>
<dbReference type="SMART" id="SM00404">
    <property type="entry name" value="PTPc_motif"/>
    <property type="match status" value="1"/>
</dbReference>
<evidence type="ECO:0000256" key="5">
    <source>
        <dbReference type="ARBA" id="ARBA00022801"/>
    </source>
</evidence>
<dbReference type="SUPFAM" id="SSF52799">
    <property type="entry name" value="(Phosphotyrosine protein) phosphatases II"/>
    <property type="match status" value="1"/>
</dbReference>
<dbReference type="GO" id="GO:0008285">
    <property type="term" value="P:negative regulation of cell population proliferation"/>
    <property type="evidence" value="ECO:0007669"/>
    <property type="project" value="TreeGrafter"/>
</dbReference>
<comment type="subcellular location">
    <subcellularLocation>
        <location evidence="1">Cell projection</location>
        <location evidence="1">Neuron projection</location>
    </subcellularLocation>
    <subcellularLocation>
        <location evidence="2">Cytoplasm</location>
    </subcellularLocation>
</comment>
<proteinExistence type="inferred from homology"/>
<dbReference type="Pfam" id="PF22785">
    <property type="entry name" value="Tc-R-P"/>
    <property type="match status" value="1"/>
</dbReference>
<organism evidence="12 13">
    <name type="scientific">Onchocerca flexuosa</name>
    <dbReference type="NCBI Taxonomy" id="387005"/>
    <lineage>
        <taxon>Eukaryota</taxon>
        <taxon>Metazoa</taxon>
        <taxon>Ecdysozoa</taxon>
        <taxon>Nematoda</taxon>
        <taxon>Chromadorea</taxon>
        <taxon>Rhabditida</taxon>
        <taxon>Spirurina</taxon>
        <taxon>Spiruromorpha</taxon>
        <taxon>Filarioidea</taxon>
        <taxon>Onchocercidae</taxon>
        <taxon>Onchocerca</taxon>
    </lineage>
</organism>
<evidence type="ECO:0000256" key="9">
    <source>
        <dbReference type="SAM" id="MobiDB-lite"/>
    </source>
</evidence>
<dbReference type="InterPro" id="IPR014020">
    <property type="entry name" value="Tensin_C2-dom"/>
</dbReference>
<keyword evidence="13" id="KW-1185">Reference proteome</keyword>
<keyword evidence="7" id="KW-0443">Lipid metabolism</keyword>
<dbReference type="GO" id="GO:0004725">
    <property type="term" value="F:protein tyrosine phosphatase activity"/>
    <property type="evidence" value="ECO:0007669"/>
    <property type="project" value="TreeGrafter"/>
</dbReference>
<protein>
    <submittedName>
        <fullName evidence="12">Uncharacterized protein</fullName>
    </submittedName>
</protein>
<dbReference type="Gene3D" id="3.90.190.10">
    <property type="entry name" value="Protein tyrosine phosphatase superfamily"/>
    <property type="match status" value="1"/>
</dbReference>
<dbReference type="InterPro" id="IPR000387">
    <property type="entry name" value="Tyr_Pase_dom"/>
</dbReference>
<feature type="region of interest" description="Disordered" evidence="9">
    <location>
        <begin position="585"/>
        <end position="626"/>
    </location>
</feature>
<feature type="domain" description="Tyrosine specific protein phosphatases" evidence="10">
    <location>
        <begin position="183"/>
        <end position="245"/>
    </location>
</feature>
<accession>A0A238C0S3</accession>
<dbReference type="OrthoDB" id="16692at2759"/>
<dbReference type="GO" id="GO:0005634">
    <property type="term" value="C:nucleus"/>
    <property type="evidence" value="ECO:0007669"/>
    <property type="project" value="TreeGrafter"/>
</dbReference>
<dbReference type="GO" id="GO:0016314">
    <property type="term" value="F:phosphatidylinositol-3,4,5-trisphosphate 3-phosphatase activity"/>
    <property type="evidence" value="ECO:0007669"/>
    <property type="project" value="TreeGrafter"/>
</dbReference>
<evidence type="ECO:0000259" key="10">
    <source>
        <dbReference type="PROSITE" id="PS50056"/>
    </source>
</evidence>
<evidence type="ECO:0000313" key="13">
    <source>
        <dbReference type="Proteomes" id="UP000242913"/>
    </source>
</evidence>
<dbReference type="Proteomes" id="UP000242913">
    <property type="component" value="Unassembled WGS sequence"/>
</dbReference>
<evidence type="ECO:0000313" key="12">
    <source>
        <dbReference type="EMBL" id="OZC10974.1"/>
    </source>
</evidence>
<dbReference type="InterPro" id="IPR051281">
    <property type="entry name" value="Dual-spec_lipid-protein_phosph"/>
</dbReference>
<dbReference type="GO" id="GO:0005886">
    <property type="term" value="C:plasma membrane"/>
    <property type="evidence" value="ECO:0007669"/>
    <property type="project" value="TreeGrafter"/>
</dbReference>
<reference evidence="12 13" key="1">
    <citation type="submission" date="2015-12" db="EMBL/GenBank/DDBJ databases">
        <title>Draft genome of the nematode, Onchocerca flexuosa.</title>
        <authorList>
            <person name="Mitreva M."/>
        </authorList>
    </citation>
    <scope>NUCLEOTIDE SEQUENCE [LARGE SCALE GENOMIC DNA]</scope>
    <source>
        <strain evidence="12">Red Deer</strain>
    </source>
</reference>
<evidence type="ECO:0000256" key="7">
    <source>
        <dbReference type="ARBA" id="ARBA00023098"/>
    </source>
</evidence>
<dbReference type="PROSITE" id="PS00383">
    <property type="entry name" value="TYR_PHOSPHATASE_1"/>
    <property type="match status" value="1"/>
</dbReference>